<keyword evidence="8 10" id="KW-0472">Membrane</keyword>
<keyword evidence="6" id="KW-0067">ATP-binding</keyword>
<evidence type="ECO:0000256" key="9">
    <source>
        <dbReference type="SAM" id="MobiDB-lite"/>
    </source>
</evidence>
<evidence type="ECO:0000256" key="2">
    <source>
        <dbReference type="ARBA" id="ARBA00006683"/>
    </source>
</evidence>
<dbReference type="SUPFAM" id="SSF52540">
    <property type="entry name" value="P-loop containing nucleoside triphosphate hydrolases"/>
    <property type="match status" value="1"/>
</dbReference>
<keyword evidence="12" id="KW-0418">Kinase</keyword>
<feature type="domain" description="Polysaccharide chain length determinant N-terminal" evidence="11">
    <location>
        <begin position="24"/>
        <end position="111"/>
    </location>
</feature>
<evidence type="ECO:0000313" key="13">
    <source>
        <dbReference type="Proteomes" id="UP000252008"/>
    </source>
</evidence>
<dbReference type="InterPro" id="IPR005702">
    <property type="entry name" value="Wzc-like_C"/>
</dbReference>
<evidence type="ECO:0000256" key="1">
    <source>
        <dbReference type="ARBA" id="ARBA00004651"/>
    </source>
</evidence>
<dbReference type="Pfam" id="PF02706">
    <property type="entry name" value="Wzz"/>
    <property type="match status" value="1"/>
</dbReference>
<evidence type="ECO:0000256" key="7">
    <source>
        <dbReference type="ARBA" id="ARBA00022989"/>
    </source>
</evidence>
<keyword evidence="12" id="KW-0808">Transferase</keyword>
<keyword evidence="12" id="KW-0829">Tyrosine-protein kinase</keyword>
<dbReference type="PANTHER" id="PTHR32309">
    <property type="entry name" value="TYROSINE-PROTEIN KINASE"/>
    <property type="match status" value="1"/>
</dbReference>
<evidence type="ECO:0000259" key="11">
    <source>
        <dbReference type="Pfam" id="PF02706"/>
    </source>
</evidence>
<name>A0A375YBR7_MYCPF</name>
<evidence type="ECO:0000256" key="6">
    <source>
        <dbReference type="ARBA" id="ARBA00022840"/>
    </source>
</evidence>
<dbReference type="InterPro" id="IPR003856">
    <property type="entry name" value="LPS_length_determ_N"/>
</dbReference>
<dbReference type="PANTHER" id="PTHR32309:SF13">
    <property type="entry name" value="FERRIC ENTEROBACTIN TRANSPORT PROTEIN FEPE"/>
    <property type="match status" value="1"/>
</dbReference>
<proteinExistence type="inferred from homology"/>
<organism evidence="12 13">
    <name type="scientific">Mycolicibacterium parafortuitum</name>
    <name type="common">Mycobacterium parafortuitum</name>
    <dbReference type="NCBI Taxonomy" id="39692"/>
    <lineage>
        <taxon>Bacteria</taxon>
        <taxon>Bacillati</taxon>
        <taxon>Actinomycetota</taxon>
        <taxon>Actinomycetes</taxon>
        <taxon>Mycobacteriales</taxon>
        <taxon>Mycobacteriaceae</taxon>
        <taxon>Mycolicibacterium</taxon>
    </lineage>
</organism>
<dbReference type="GO" id="GO:0005886">
    <property type="term" value="C:plasma membrane"/>
    <property type="evidence" value="ECO:0007669"/>
    <property type="project" value="UniProtKB-SubCell"/>
</dbReference>
<dbReference type="Proteomes" id="UP000252008">
    <property type="component" value="Unassembled WGS sequence"/>
</dbReference>
<dbReference type="Pfam" id="PF09140">
    <property type="entry name" value="MipZ"/>
    <property type="match status" value="1"/>
</dbReference>
<keyword evidence="7 10" id="KW-1133">Transmembrane helix</keyword>
<gene>
    <name evidence="12" type="ORF">MPP7335_00245</name>
</gene>
<dbReference type="InterPro" id="IPR027417">
    <property type="entry name" value="P-loop_NTPase"/>
</dbReference>
<keyword evidence="5" id="KW-0547">Nucleotide-binding</keyword>
<keyword evidence="13" id="KW-1185">Reference proteome</keyword>
<dbReference type="NCBIfam" id="TIGR01007">
    <property type="entry name" value="eps_fam"/>
    <property type="match status" value="1"/>
</dbReference>
<comment type="subcellular location">
    <subcellularLocation>
        <location evidence="1">Cell membrane</location>
        <topology evidence="1">Multi-pass membrane protein</topology>
    </subcellularLocation>
</comment>
<evidence type="ECO:0000256" key="5">
    <source>
        <dbReference type="ARBA" id="ARBA00022741"/>
    </source>
</evidence>
<comment type="similarity">
    <text evidence="2">Belongs to the CpsC/CapA family.</text>
</comment>
<dbReference type="InterPro" id="IPR015223">
    <property type="entry name" value="MipZ"/>
</dbReference>
<sequence length="491" mass="51993">MRLGAPVTARRRQAYESSSGEGSQLTVQDLLQILRDRWKIIFVTTILVMVAALVYSLTIAPSYQASTRLFVSTTSDGNNTQSNDGGLFAQRRVLSYVELITGDVVAQRTVDTLGLDMSASELKRKIEATAPMDTVLIDVTVTDTSATRARDIANTVSDEFATMAAGLETPQLGAQPNARVIVQQRAEVPGLSAIPTARNAALAAVLGLILGCVLALIRGRSDRSVRSAKDLEKATGVGVLAEVPSEPRLRENPLLSFESDHSAAADAFRDLRVNVKFLEVTAGPRVLVVASAMPEEGRTSAAINLALALAEAGNDVALVDGDLRRPKVARYLALEGQAGLSTVLHGDASLPEALQETRSPRLKALTAGPIPPGPTELLESPATTELLSELGAEFDYVVVDTPSLLKPDAAILAASSQGILLVARYGQTTRDELAEAVRSVKRGGAPLLGTVLMMAPPKKPPKSHGYYGGQNRAQPDDGAQGGHTRHGPHRN</sequence>
<evidence type="ECO:0000256" key="8">
    <source>
        <dbReference type="ARBA" id="ARBA00023136"/>
    </source>
</evidence>
<feature type="region of interest" description="Disordered" evidence="9">
    <location>
        <begin position="455"/>
        <end position="491"/>
    </location>
</feature>
<dbReference type="Gene3D" id="3.40.50.300">
    <property type="entry name" value="P-loop containing nucleotide triphosphate hydrolases"/>
    <property type="match status" value="1"/>
</dbReference>
<evidence type="ECO:0000256" key="3">
    <source>
        <dbReference type="ARBA" id="ARBA00022475"/>
    </source>
</evidence>
<accession>A0A375YBR7</accession>
<evidence type="ECO:0000256" key="10">
    <source>
        <dbReference type="SAM" id="Phobius"/>
    </source>
</evidence>
<protein>
    <submittedName>
        <fullName evidence="12">Protein-tyrosine kinase [Rhodococcus jostii RHA1]</fullName>
    </submittedName>
</protein>
<evidence type="ECO:0000256" key="4">
    <source>
        <dbReference type="ARBA" id="ARBA00022692"/>
    </source>
</evidence>
<dbReference type="GO" id="GO:0005524">
    <property type="term" value="F:ATP binding"/>
    <property type="evidence" value="ECO:0007669"/>
    <property type="project" value="UniProtKB-KW"/>
</dbReference>
<dbReference type="EMBL" id="UEGS01000001">
    <property type="protein sequence ID" value="SRX78521.1"/>
    <property type="molecule type" value="Genomic_DNA"/>
</dbReference>
<keyword evidence="3" id="KW-1003">Cell membrane</keyword>
<dbReference type="STRING" id="39692.BST38_04085"/>
<keyword evidence="4 10" id="KW-0812">Transmembrane</keyword>
<dbReference type="InterPro" id="IPR050445">
    <property type="entry name" value="Bact_polysacc_biosynth/exp"/>
</dbReference>
<dbReference type="CDD" id="cd05387">
    <property type="entry name" value="BY-kinase"/>
    <property type="match status" value="1"/>
</dbReference>
<feature type="transmembrane region" description="Helical" evidence="10">
    <location>
        <begin position="40"/>
        <end position="60"/>
    </location>
</feature>
<dbReference type="GO" id="GO:0004713">
    <property type="term" value="F:protein tyrosine kinase activity"/>
    <property type="evidence" value="ECO:0007669"/>
    <property type="project" value="UniProtKB-KW"/>
</dbReference>
<evidence type="ECO:0000313" key="12">
    <source>
        <dbReference type="EMBL" id="SRX78521.1"/>
    </source>
</evidence>
<reference evidence="12 13" key="1">
    <citation type="submission" date="2018-05" db="EMBL/GenBank/DDBJ databases">
        <authorList>
            <consortium name="IHU Genomes"/>
        </authorList>
    </citation>
    <scope>NUCLEOTIDE SEQUENCE [LARGE SCALE GENOMIC DNA]</scope>
    <source>
        <strain evidence="12 13">P7335</strain>
    </source>
</reference>
<dbReference type="AlphaFoldDB" id="A0A375YBR7"/>